<comment type="similarity">
    <text evidence="1">Belongs to the short-chain dehydrogenases/reductases (SDR) family.</text>
</comment>
<comment type="caution">
    <text evidence="3">The sequence shown here is derived from an EMBL/GenBank/DDBJ whole genome shotgun (WGS) entry which is preliminary data.</text>
</comment>
<dbReference type="PANTHER" id="PTHR43008:SF7">
    <property type="entry name" value="SHORT CHAIN DEHYDROGENASE_REDUCTASE (AFU_ORTHOLOGUE AFUA_2G00830)"/>
    <property type="match status" value="1"/>
</dbReference>
<keyword evidence="2" id="KW-0560">Oxidoreductase</keyword>
<dbReference type="AlphaFoldDB" id="A0A6L7GR96"/>
<evidence type="ECO:0000256" key="1">
    <source>
        <dbReference type="ARBA" id="ARBA00006484"/>
    </source>
</evidence>
<dbReference type="InterPro" id="IPR002347">
    <property type="entry name" value="SDR_fam"/>
</dbReference>
<dbReference type="PRINTS" id="PR00081">
    <property type="entry name" value="GDHRDH"/>
</dbReference>
<dbReference type="Pfam" id="PF13561">
    <property type="entry name" value="adh_short_C2"/>
    <property type="match status" value="2"/>
</dbReference>
<dbReference type="PANTHER" id="PTHR43008">
    <property type="entry name" value="BENZIL REDUCTASE"/>
    <property type="match status" value="1"/>
</dbReference>
<organism evidence="3 4">
    <name type="scientific">Gordonia mangrovi</name>
    <dbReference type="NCBI Taxonomy" id="2665643"/>
    <lineage>
        <taxon>Bacteria</taxon>
        <taxon>Bacillati</taxon>
        <taxon>Actinomycetota</taxon>
        <taxon>Actinomycetes</taxon>
        <taxon>Mycobacteriales</taxon>
        <taxon>Gordoniaceae</taxon>
        <taxon>Gordonia</taxon>
    </lineage>
</organism>
<evidence type="ECO:0000256" key="2">
    <source>
        <dbReference type="ARBA" id="ARBA00023002"/>
    </source>
</evidence>
<sequence>MTGSVVVIVGSGGMGMAIARRQGGGRTIVLADVDETHLEADVATLTGEGFDAVGRAVDVGSPESVTALAEFAESLGSVDQVIHTAGLSPVQAPVNAILRVDLLGVALSLDAFGAVIAQHGAGVVIASMAGHLYPPLTAEHAAALANTPSGDLLSLDFLPDLAREPGSAYAIAKQANHVRVRAASHVWGARGARVNSISPGVIATSMGQAELAGDSGDAMRAMIAMSGTGRLGTATDIADATAFLLGPAASFITGIDLLVDGGAVAAITTPPG</sequence>
<proteinExistence type="inferred from homology"/>
<dbReference type="GO" id="GO:0050664">
    <property type="term" value="F:oxidoreductase activity, acting on NAD(P)H, oxygen as acceptor"/>
    <property type="evidence" value="ECO:0007669"/>
    <property type="project" value="TreeGrafter"/>
</dbReference>
<dbReference type="RefSeq" id="WP_160901237.1">
    <property type="nucleotide sequence ID" value="NZ_CP102850.1"/>
</dbReference>
<dbReference type="Proteomes" id="UP000475545">
    <property type="component" value="Unassembled WGS sequence"/>
</dbReference>
<gene>
    <name evidence="3" type="ORF">GIY30_07535</name>
</gene>
<protein>
    <submittedName>
        <fullName evidence="3">SDR family oxidoreductase</fullName>
    </submittedName>
</protein>
<dbReference type="NCBIfam" id="NF005395">
    <property type="entry name" value="PRK06940.1"/>
    <property type="match status" value="1"/>
</dbReference>
<dbReference type="SUPFAM" id="SSF51735">
    <property type="entry name" value="NAD(P)-binding Rossmann-fold domains"/>
    <property type="match status" value="1"/>
</dbReference>
<keyword evidence="4" id="KW-1185">Reference proteome</keyword>
<dbReference type="EMBL" id="WMBR01000001">
    <property type="protein sequence ID" value="MXP21205.1"/>
    <property type="molecule type" value="Genomic_DNA"/>
</dbReference>
<evidence type="ECO:0000313" key="4">
    <source>
        <dbReference type="Proteomes" id="UP000475545"/>
    </source>
</evidence>
<dbReference type="Gene3D" id="3.40.50.720">
    <property type="entry name" value="NAD(P)-binding Rossmann-like Domain"/>
    <property type="match status" value="1"/>
</dbReference>
<dbReference type="InterPro" id="IPR036291">
    <property type="entry name" value="NAD(P)-bd_dom_sf"/>
</dbReference>
<evidence type="ECO:0000313" key="3">
    <source>
        <dbReference type="EMBL" id="MXP21205.1"/>
    </source>
</evidence>
<reference evidence="3 4" key="1">
    <citation type="submission" date="2019-11" db="EMBL/GenBank/DDBJ databases">
        <title>Gordonia sp. nov., a novel actinobacterium isolated from mangrove soil in Hainan.</title>
        <authorList>
            <person name="Huang X."/>
            <person name="Xie Y."/>
            <person name="Chu X."/>
            <person name="Xiao K."/>
        </authorList>
    </citation>
    <scope>NUCLEOTIDE SEQUENCE [LARGE SCALE GENOMIC DNA]</scope>
    <source>
        <strain evidence="3 4">HNM0687</strain>
    </source>
</reference>
<accession>A0A6L7GR96</accession>
<name>A0A6L7GR96_9ACTN</name>